<organism evidence="2 3">
    <name type="scientific">Enterococcus alishanensis</name>
    <dbReference type="NCBI Taxonomy" id="1303817"/>
    <lineage>
        <taxon>Bacteria</taxon>
        <taxon>Bacillati</taxon>
        <taxon>Bacillota</taxon>
        <taxon>Bacilli</taxon>
        <taxon>Lactobacillales</taxon>
        <taxon>Enterococcaceae</taxon>
        <taxon>Enterococcus</taxon>
    </lineage>
</organism>
<reference evidence="2 3" key="1">
    <citation type="submission" date="2021-06" db="EMBL/GenBank/DDBJ databases">
        <title>Enterococcus alishanensis sp. nov., a novel lactic acid bacterium isolated from fresh coffee beans.</title>
        <authorList>
            <person name="Chen Y.-S."/>
        </authorList>
    </citation>
    <scope>NUCLEOTIDE SEQUENCE [LARGE SCALE GENOMIC DNA]</scope>
    <source>
        <strain evidence="2 3">ALS3</strain>
    </source>
</reference>
<feature type="transmembrane region" description="Helical" evidence="1">
    <location>
        <begin position="81"/>
        <end position="100"/>
    </location>
</feature>
<dbReference type="Proteomes" id="UP000774130">
    <property type="component" value="Unassembled WGS sequence"/>
</dbReference>
<feature type="transmembrane region" description="Helical" evidence="1">
    <location>
        <begin position="120"/>
        <end position="138"/>
    </location>
</feature>
<keyword evidence="1" id="KW-1133">Transmembrane helix</keyword>
<dbReference type="InterPro" id="IPR025699">
    <property type="entry name" value="ABC2_memb-like"/>
</dbReference>
<protein>
    <submittedName>
        <fullName evidence="2">ABC-2 transporter permease</fullName>
    </submittedName>
</protein>
<evidence type="ECO:0000313" key="2">
    <source>
        <dbReference type="EMBL" id="MBV7390421.1"/>
    </source>
</evidence>
<sequence>MPVKKSQVVKGKFALFITTQIAQLFLTLSFTIIRITQIPIKNTVGIAPNLTYYAAGLLVFTLFNFFFFTEFYKTAYKIGKAFIKGMVPALLIAVLTETISHIPKLAWLNSLNKTDLRLQLPIFLFALIFFIAGNLLAFKISKERFEKVDL</sequence>
<keyword evidence="1" id="KW-0472">Membrane</keyword>
<name>A0ABS6TBY1_9ENTE</name>
<keyword evidence="1" id="KW-0812">Transmembrane</keyword>
<feature type="transmembrane region" description="Helical" evidence="1">
    <location>
        <begin position="12"/>
        <end position="35"/>
    </location>
</feature>
<feature type="transmembrane region" description="Helical" evidence="1">
    <location>
        <begin position="50"/>
        <end position="69"/>
    </location>
</feature>
<proteinExistence type="predicted"/>
<dbReference type="RefSeq" id="WP_218325486.1">
    <property type="nucleotide sequence ID" value="NZ_JAHUZB010000003.1"/>
</dbReference>
<evidence type="ECO:0000313" key="3">
    <source>
        <dbReference type="Proteomes" id="UP000774130"/>
    </source>
</evidence>
<dbReference type="EMBL" id="JAHUZB010000003">
    <property type="protein sequence ID" value="MBV7390421.1"/>
    <property type="molecule type" value="Genomic_DNA"/>
</dbReference>
<comment type="caution">
    <text evidence="2">The sequence shown here is derived from an EMBL/GenBank/DDBJ whole genome shotgun (WGS) entry which is preliminary data.</text>
</comment>
<gene>
    <name evidence="2" type="ORF">KUA55_07005</name>
</gene>
<keyword evidence="3" id="KW-1185">Reference proteome</keyword>
<evidence type="ECO:0000256" key="1">
    <source>
        <dbReference type="SAM" id="Phobius"/>
    </source>
</evidence>
<dbReference type="Pfam" id="PF13346">
    <property type="entry name" value="ABC2_membrane_5"/>
    <property type="match status" value="1"/>
</dbReference>
<accession>A0ABS6TBY1</accession>